<feature type="compositionally biased region" description="Low complexity" evidence="1">
    <location>
        <begin position="42"/>
        <end position="65"/>
    </location>
</feature>
<reference evidence="2" key="1">
    <citation type="submission" date="2018-02" db="EMBL/GenBank/DDBJ databases">
        <title>Rhizophora mucronata_Transcriptome.</title>
        <authorList>
            <person name="Meera S.P."/>
            <person name="Sreeshan A."/>
            <person name="Augustine A."/>
        </authorList>
    </citation>
    <scope>NUCLEOTIDE SEQUENCE</scope>
    <source>
        <tissue evidence="2">Leaf</tissue>
    </source>
</reference>
<name>A0A2P2ILK9_RHIMU</name>
<feature type="compositionally biased region" description="Polar residues" evidence="1">
    <location>
        <begin position="1"/>
        <end position="11"/>
    </location>
</feature>
<proteinExistence type="predicted"/>
<sequence length="104" mass="10666">MTPNTAQTSTDLESKGSDGKDQSSAKKFKGTTETKAGESEKAASSSGNDGASQGAESGSDGSSDDNNTDHWEFAACERGSFNQMLADGLHLTSISNGSVFPVPD</sequence>
<evidence type="ECO:0000256" key="1">
    <source>
        <dbReference type="SAM" id="MobiDB-lite"/>
    </source>
</evidence>
<protein>
    <submittedName>
        <fullName evidence="2">Uncharacterized protein</fullName>
    </submittedName>
</protein>
<dbReference type="EMBL" id="GGEC01001639">
    <property type="protein sequence ID" value="MBW82122.1"/>
    <property type="molecule type" value="Transcribed_RNA"/>
</dbReference>
<accession>A0A2P2ILK9</accession>
<organism evidence="2">
    <name type="scientific">Rhizophora mucronata</name>
    <name type="common">Asiatic mangrove</name>
    <dbReference type="NCBI Taxonomy" id="61149"/>
    <lineage>
        <taxon>Eukaryota</taxon>
        <taxon>Viridiplantae</taxon>
        <taxon>Streptophyta</taxon>
        <taxon>Embryophyta</taxon>
        <taxon>Tracheophyta</taxon>
        <taxon>Spermatophyta</taxon>
        <taxon>Magnoliopsida</taxon>
        <taxon>eudicotyledons</taxon>
        <taxon>Gunneridae</taxon>
        <taxon>Pentapetalae</taxon>
        <taxon>rosids</taxon>
        <taxon>fabids</taxon>
        <taxon>Malpighiales</taxon>
        <taxon>Rhizophoraceae</taxon>
        <taxon>Rhizophora</taxon>
    </lineage>
</organism>
<feature type="compositionally biased region" description="Basic and acidic residues" evidence="1">
    <location>
        <begin position="12"/>
        <end position="41"/>
    </location>
</feature>
<feature type="region of interest" description="Disordered" evidence="1">
    <location>
        <begin position="1"/>
        <end position="71"/>
    </location>
</feature>
<evidence type="ECO:0000313" key="2">
    <source>
        <dbReference type="EMBL" id="MBW82122.1"/>
    </source>
</evidence>
<dbReference type="AlphaFoldDB" id="A0A2P2ILK9"/>